<dbReference type="InterPro" id="IPR051159">
    <property type="entry name" value="Hexapeptide_acetyltransf"/>
</dbReference>
<proteinExistence type="inferred from homology"/>
<protein>
    <submittedName>
        <fullName evidence="5">Acetyltransferase</fullName>
    </submittedName>
</protein>
<organism evidence="5 6">
    <name type="scientific">Catenovulum maritimum</name>
    <dbReference type="NCBI Taxonomy" id="1513271"/>
    <lineage>
        <taxon>Bacteria</taxon>
        <taxon>Pseudomonadati</taxon>
        <taxon>Pseudomonadota</taxon>
        <taxon>Gammaproteobacteria</taxon>
        <taxon>Alteromonadales</taxon>
        <taxon>Alteromonadaceae</taxon>
        <taxon>Catenovulum</taxon>
    </lineage>
</organism>
<evidence type="ECO:0000313" key="6">
    <source>
        <dbReference type="Proteomes" id="UP000037600"/>
    </source>
</evidence>
<accession>A0A0J8H0T6</accession>
<evidence type="ECO:0000313" key="5">
    <source>
        <dbReference type="EMBL" id="KMT66628.1"/>
    </source>
</evidence>
<dbReference type="PROSITE" id="PS00101">
    <property type="entry name" value="HEXAPEP_TRANSFERASES"/>
    <property type="match status" value="1"/>
</dbReference>
<dbReference type="STRING" id="1513271.XM47_03045"/>
<evidence type="ECO:0000256" key="1">
    <source>
        <dbReference type="ARBA" id="ARBA00007274"/>
    </source>
</evidence>
<dbReference type="InterPro" id="IPR018357">
    <property type="entry name" value="Hexapep_transf_CS"/>
</dbReference>
<sequence>MSIKNSIHWLKTDDSQFAKKARSYIKSVFNLQIPVIPILHISLYRIHLLVLNFWQSLIRIFYFTPLFKAKVNQAAPNLYLYSGMPQILGNLDIKIGSHVRMSGISTFCGRSAAQTQPKLIIGNNVDIGWQNAISVGTKVEIKDNVRLAGRVFLAGFPGHPLNAKARASGLPELDFQAKDIVLEQDVWVGTGATILAGVTVGKGAIVAAASVVTKNVEAGTIVAGNPAKPVKKLDEVDYV</sequence>
<dbReference type="SUPFAM" id="SSF51161">
    <property type="entry name" value="Trimeric LpxA-like enzymes"/>
    <property type="match status" value="1"/>
</dbReference>
<name>A0A0J8H0T6_9ALTE</name>
<dbReference type="EMBL" id="LAZL01000003">
    <property type="protein sequence ID" value="KMT66628.1"/>
    <property type="molecule type" value="Genomic_DNA"/>
</dbReference>
<dbReference type="InterPro" id="IPR001451">
    <property type="entry name" value="Hexapep"/>
</dbReference>
<evidence type="ECO:0000256" key="2">
    <source>
        <dbReference type="ARBA" id="ARBA00022679"/>
    </source>
</evidence>
<comment type="similarity">
    <text evidence="1">Belongs to the transferase hexapeptide repeat family.</text>
</comment>
<gene>
    <name evidence="5" type="ORF">XM47_03045</name>
</gene>
<keyword evidence="6" id="KW-1185">Reference proteome</keyword>
<dbReference type="GO" id="GO:0008374">
    <property type="term" value="F:O-acyltransferase activity"/>
    <property type="evidence" value="ECO:0007669"/>
    <property type="project" value="TreeGrafter"/>
</dbReference>
<dbReference type="Pfam" id="PF00132">
    <property type="entry name" value="Hexapep"/>
    <property type="match status" value="1"/>
</dbReference>
<dbReference type="PATRIC" id="fig|1513271.3.peg.635"/>
<evidence type="ECO:0000256" key="3">
    <source>
        <dbReference type="ARBA" id="ARBA00022737"/>
    </source>
</evidence>
<keyword evidence="2 5" id="KW-0808">Transferase</keyword>
<dbReference type="Proteomes" id="UP000037600">
    <property type="component" value="Unassembled WGS sequence"/>
</dbReference>
<comment type="caution">
    <text evidence="5">The sequence shown here is derived from an EMBL/GenBank/DDBJ whole genome shotgun (WGS) entry which is preliminary data.</text>
</comment>
<dbReference type="Gene3D" id="2.160.10.10">
    <property type="entry name" value="Hexapeptide repeat proteins"/>
    <property type="match status" value="1"/>
</dbReference>
<keyword evidence="3" id="KW-0677">Repeat</keyword>
<dbReference type="InterPro" id="IPR011004">
    <property type="entry name" value="Trimer_LpxA-like_sf"/>
</dbReference>
<evidence type="ECO:0000256" key="4">
    <source>
        <dbReference type="ARBA" id="ARBA00023315"/>
    </source>
</evidence>
<dbReference type="OrthoDB" id="9815592at2"/>
<keyword evidence="4" id="KW-0012">Acyltransferase</keyword>
<dbReference type="CDD" id="cd04647">
    <property type="entry name" value="LbH_MAT_like"/>
    <property type="match status" value="1"/>
</dbReference>
<reference evidence="5 6" key="1">
    <citation type="submission" date="2015-04" db="EMBL/GenBank/DDBJ databases">
        <title>Draft Genome Sequence of the Novel Agar-Digesting Marine Bacterium Q1.</title>
        <authorList>
            <person name="Li Y."/>
            <person name="Li D."/>
            <person name="Chen G."/>
            <person name="Du Z."/>
        </authorList>
    </citation>
    <scope>NUCLEOTIDE SEQUENCE [LARGE SCALE GENOMIC DNA]</scope>
    <source>
        <strain evidence="5 6">Q1</strain>
    </source>
</reference>
<dbReference type="AlphaFoldDB" id="A0A0J8H0T6"/>
<dbReference type="PANTHER" id="PTHR23416">
    <property type="entry name" value="SIALIC ACID SYNTHASE-RELATED"/>
    <property type="match status" value="1"/>
</dbReference>
<dbReference type="PANTHER" id="PTHR23416:SF23">
    <property type="entry name" value="ACETYLTRANSFERASE C18B11.09C-RELATED"/>
    <property type="match status" value="1"/>
</dbReference>